<dbReference type="EMBL" id="CABHNA010000091">
    <property type="protein sequence ID" value="VUX20615.1"/>
    <property type="molecule type" value="Genomic_DNA"/>
</dbReference>
<dbReference type="EC" id="2.1.1.37" evidence="1"/>
<evidence type="ECO:0000256" key="4">
    <source>
        <dbReference type="ARBA" id="ARBA00022691"/>
    </source>
</evidence>
<comment type="similarity">
    <text evidence="6">Belongs to the class I-like SAM-binding methyltransferase superfamily. C5-methyltransferase family.</text>
</comment>
<dbReference type="PROSITE" id="PS51679">
    <property type="entry name" value="SAM_MT_C5"/>
    <property type="match status" value="1"/>
</dbReference>
<proteinExistence type="inferred from homology"/>
<evidence type="ECO:0000313" key="8">
    <source>
        <dbReference type="Proteomes" id="UP000363661"/>
    </source>
</evidence>
<evidence type="ECO:0000313" key="7">
    <source>
        <dbReference type="EMBL" id="VUX20615.1"/>
    </source>
</evidence>
<name>A0A564ULY9_9FIRM</name>
<feature type="active site" evidence="6">
    <location>
        <position position="79"/>
    </location>
</feature>
<evidence type="ECO:0000256" key="1">
    <source>
        <dbReference type="ARBA" id="ARBA00011975"/>
    </source>
</evidence>
<dbReference type="Gene3D" id="3.40.50.150">
    <property type="entry name" value="Vaccinia Virus protein VP39"/>
    <property type="match status" value="1"/>
</dbReference>
<dbReference type="GO" id="GO:0032259">
    <property type="term" value="P:methylation"/>
    <property type="evidence" value="ECO:0007669"/>
    <property type="project" value="UniProtKB-KW"/>
</dbReference>
<keyword evidence="8" id="KW-1185">Reference proteome</keyword>
<dbReference type="InterPro" id="IPR018117">
    <property type="entry name" value="C5_DNA_meth_AS"/>
</dbReference>
<dbReference type="Gene3D" id="3.90.120.10">
    <property type="entry name" value="DNA Methylase, subunit A, domain 2"/>
    <property type="match status" value="1"/>
</dbReference>
<dbReference type="PANTHER" id="PTHR10629">
    <property type="entry name" value="CYTOSINE-SPECIFIC METHYLTRANSFERASE"/>
    <property type="match status" value="1"/>
</dbReference>
<dbReference type="InterPro" id="IPR001525">
    <property type="entry name" value="C5_MeTfrase"/>
</dbReference>
<evidence type="ECO:0000256" key="5">
    <source>
        <dbReference type="ARBA" id="ARBA00022747"/>
    </source>
</evidence>
<accession>A0A564ULY9</accession>
<sequence length="375" mass="43800">MNALSLFANVGVAETYLSEIELDVVVANELEPDRARFYSHLYPNCDMVCGDITETEVFEKIITKAKKMNVEFVIATPPCQGMSIAGHNSPYDERNSLIKYAVDAIERLKPKYVFMENVPQQLDTPIHYQDEEMLIPQYLEKRLGNHYRFNKEKITNTMYYGVPQMRRRCVTLLVRKDIDFVWEFPEPEKEIVTLDKAFEDIPDLWPEIKEKEYKDILPKNTAEALSFHKWHKPPKHVWRNVECMLHTPAGNTAFDNPFYYPKKKNGDRVKGYDTTYHRLFWDKPAATITKWNGIIGSQNNVHPGREWKKDKNGDMMYTNPRVLTIYELLVVSSLPTDWNIPDWANNQLIRFVIGEGVPPLMVKKIIEPVMAHERS</sequence>
<dbReference type="PANTHER" id="PTHR10629:SF52">
    <property type="entry name" value="DNA (CYTOSINE-5)-METHYLTRANSFERASE 1"/>
    <property type="match status" value="1"/>
</dbReference>
<dbReference type="InterPro" id="IPR029063">
    <property type="entry name" value="SAM-dependent_MTases_sf"/>
</dbReference>
<dbReference type="GO" id="GO:0009307">
    <property type="term" value="P:DNA restriction-modification system"/>
    <property type="evidence" value="ECO:0007669"/>
    <property type="project" value="UniProtKB-KW"/>
</dbReference>
<dbReference type="Proteomes" id="UP000363661">
    <property type="component" value="Unassembled WGS sequence"/>
</dbReference>
<dbReference type="Pfam" id="PF00145">
    <property type="entry name" value="DNA_methylase"/>
    <property type="match status" value="1"/>
</dbReference>
<protein>
    <recommendedName>
        <fullName evidence="1">DNA (cytosine-5-)-methyltransferase</fullName>
        <ecNumber evidence="1">2.1.1.37</ecNumber>
    </recommendedName>
</protein>
<keyword evidence="2 6" id="KW-0489">Methyltransferase</keyword>
<dbReference type="GO" id="GO:0044027">
    <property type="term" value="P:negative regulation of gene expression via chromosomal CpG island methylation"/>
    <property type="evidence" value="ECO:0007669"/>
    <property type="project" value="TreeGrafter"/>
</dbReference>
<keyword evidence="3 6" id="KW-0808">Transferase</keyword>
<dbReference type="GO" id="GO:0003677">
    <property type="term" value="F:DNA binding"/>
    <property type="evidence" value="ECO:0007669"/>
    <property type="project" value="TreeGrafter"/>
</dbReference>
<keyword evidence="5" id="KW-0680">Restriction system</keyword>
<evidence type="ECO:0000256" key="6">
    <source>
        <dbReference type="PROSITE-ProRule" id="PRU01016"/>
    </source>
</evidence>
<dbReference type="AlphaFoldDB" id="A0A564ULY9"/>
<keyword evidence="4 6" id="KW-0949">S-adenosyl-L-methionine</keyword>
<organism evidence="7 8">
    <name type="scientific">[Ruminococcus] torques</name>
    <dbReference type="NCBI Taxonomy" id="33039"/>
    <lineage>
        <taxon>Bacteria</taxon>
        <taxon>Bacillati</taxon>
        <taxon>Bacillota</taxon>
        <taxon>Clostridia</taxon>
        <taxon>Lachnospirales</taxon>
        <taxon>Lachnospiraceae</taxon>
        <taxon>Mediterraneibacter</taxon>
    </lineage>
</organism>
<evidence type="ECO:0000256" key="2">
    <source>
        <dbReference type="ARBA" id="ARBA00022603"/>
    </source>
</evidence>
<dbReference type="RefSeq" id="WP_144367840.1">
    <property type="nucleotide sequence ID" value="NZ_CABHNA010000091.1"/>
</dbReference>
<reference evidence="7 8" key="1">
    <citation type="submission" date="2019-07" db="EMBL/GenBank/DDBJ databases">
        <authorList>
            <person name="Hibberd C M."/>
            <person name="Gehrig L. J."/>
            <person name="Chang H.-W."/>
            <person name="Venkatesh S."/>
        </authorList>
    </citation>
    <scope>NUCLEOTIDE SEQUENCE [LARGE SCALE GENOMIC DNA]</scope>
    <source>
        <strain evidence="7">Ruminococcus_torques_SSTS_Bg7063</strain>
    </source>
</reference>
<dbReference type="InterPro" id="IPR050390">
    <property type="entry name" value="C5-Methyltransferase"/>
</dbReference>
<dbReference type="GO" id="GO:0003886">
    <property type="term" value="F:DNA (cytosine-5-)-methyltransferase activity"/>
    <property type="evidence" value="ECO:0007669"/>
    <property type="project" value="UniProtKB-EC"/>
</dbReference>
<dbReference type="SUPFAM" id="SSF53335">
    <property type="entry name" value="S-adenosyl-L-methionine-dependent methyltransferases"/>
    <property type="match status" value="1"/>
</dbReference>
<gene>
    <name evidence="7" type="primary">ydiO_2</name>
    <name evidence="7" type="ORF">RTSSTS7063_02673</name>
</gene>
<evidence type="ECO:0000256" key="3">
    <source>
        <dbReference type="ARBA" id="ARBA00022679"/>
    </source>
</evidence>
<dbReference type="PRINTS" id="PR00105">
    <property type="entry name" value="C5METTRFRASE"/>
</dbReference>
<dbReference type="PROSITE" id="PS00094">
    <property type="entry name" value="C5_MTASE_1"/>
    <property type="match status" value="1"/>
</dbReference>